<organism evidence="2 3">
    <name type="scientific">Lasallia pustulata</name>
    <dbReference type="NCBI Taxonomy" id="136370"/>
    <lineage>
        <taxon>Eukaryota</taxon>
        <taxon>Fungi</taxon>
        <taxon>Dikarya</taxon>
        <taxon>Ascomycota</taxon>
        <taxon>Pezizomycotina</taxon>
        <taxon>Lecanoromycetes</taxon>
        <taxon>OSLEUM clade</taxon>
        <taxon>Umbilicariomycetidae</taxon>
        <taxon>Umbilicariales</taxon>
        <taxon>Umbilicariaceae</taxon>
        <taxon>Lasallia</taxon>
    </lineage>
</organism>
<name>A0A5M8PX99_9LECA</name>
<proteinExistence type="predicted"/>
<feature type="region of interest" description="Disordered" evidence="1">
    <location>
        <begin position="81"/>
        <end position="111"/>
    </location>
</feature>
<evidence type="ECO:0000313" key="3">
    <source>
        <dbReference type="Proteomes" id="UP000324767"/>
    </source>
</evidence>
<sequence>MQFDALHKPPVILNRPLSSAPCEIGEVAWHPGSVGQRGTGRNSKEVERRLASAEFGVTKIEDRTDAKGHLLSPYGTPPYVPRYSSSFKSQQATRSRTKHYYPYTPSYPDNN</sequence>
<dbReference type="AlphaFoldDB" id="A0A5M8PX99"/>
<evidence type="ECO:0000313" key="2">
    <source>
        <dbReference type="EMBL" id="KAA6414257.1"/>
    </source>
</evidence>
<protein>
    <submittedName>
        <fullName evidence="2">Uncharacterized protein</fullName>
    </submittedName>
</protein>
<dbReference type="EMBL" id="VXIT01000003">
    <property type="protein sequence ID" value="KAA6414257.1"/>
    <property type="molecule type" value="Genomic_DNA"/>
</dbReference>
<dbReference type="Proteomes" id="UP000324767">
    <property type="component" value="Unassembled WGS sequence"/>
</dbReference>
<accession>A0A5M8PX99</accession>
<gene>
    <name evidence="2" type="ORF">FRX48_02620</name>
</gene>
<comment type="caution">
    <text evidence="2">The sequence shown here is derived from an EMBL/GenBank/DDBJ whole genome shotgun (WGS) entry which is preliminary data.</text>
</comment>
<reference evidence="2 3" key="1">
    <citation type="submission" date="2019-09" db="EMBL/GenBank/DDBJ databases">
        <title>The hologenome of the rock-dwelling lichen Lasallia pustulata.</title>
        <authorList>
            <person name="Greshake Tzovaras B."/>
            <person name="Segers F."/>
            <person name="Bicker A."/>
            <person name="Dal Grande F."/>
            <person name="Otte J."/>
            <person name="Hankeln T."/>
            <person name="Schmitt I."/>
            <person name="Ebersberger I."/>
        </authorList>
    </citation>
    <scope>NUCLEOTIDE SEQUENCE [LARGE SCALE GENOMIC DNA]</scope>
    <source>
        <strain evidence="2">A1-1</strain>
    </source>
</reference>
<feature type="compositionally biased region" description="Polar residues" evidence="1">
    <location>
        <begin position="83"/>
        <end position="94"/>
    </location>
</feature>
<evidence type="ECO:0000256" key="1">
    <source>
        <dbReference type="SAM" id="MobiDB-lite"/>
    </source>
</evidence>